<dbReference type="Proteomes" id="UP000236199">
    <property type="component" value="Unassembled WGS sequence"/>
</dbReference>
<dbReference type="PANTHER" id="PTHR43652">
    <property type="entry name" value="BASIC AMINO ACID ANTIPORTER YFCC-RELATED"/>
    <property type="match status" value="1"/>
</dbReference>
<keyword evidence="8" id="KW-1185">Reference proteome</keyword>
<feature type="transmembrane region" description="Helical" evidence="6">
    <location>
        <begin position="351"/>
        <end position="371"/>
    </location>
</feature>
<feature type="transmembrane region" description="Helical" evidence="6">
    <location>
        <begin position="80"/>
        <end position="101"/>
    </location>
</feature>
<keyword evidence="3 6" id="KW-0812">Transmembrane</keyword>
<evidence type="ECO:0000313" key="7">
    <source>
        <dbReference type="EMBL" id="PNS01840.1"/>
    </source>
</evidence>
<protein>
    <recommendedName>
        <fullName evidence="9">C4-dicarboxylate ABC transporter</fullName>
    </recommendedName>
</protein>
<accession>A0A2K1PGB7</accession>
<evidence type="ECO:0000256" key="5">
    <source>
        <dbReference type="ARBA" id="ARBA00023136"/>
    </source>
</evidence>
<evidence type="ECO:0000256" key="3">
    <source>
        <dbReference type="ARBA" id="ARBA00022692"/>
    </source>
</evidence>
<name>A0A2K1PGB7_9BACT</name>
<evidence type="ECO:0000256" key="4">
    <source>
        <dbReference type="ARBA" id="ARBA00022989"/>
    </source>
</evidence>
<evidence type="ECO:0000313" key="8">
    <source>
        <dbReference type="Proteomes" id="UP000236199"/>
    </source>
</evidence>
<feature type="transmembrane region" description="Helical" evidence="6">
    <location>
        <begin position="252"/>
        <end position="270"/>
    </location>
</feature>
<feature type="transmembrane region" description="Helical" evidence="6">
    <location>
        <begin position="148"/>
        <end position="164"/>
    </location>
</feature>
<dbReference type="InterPro" id="IPR018385">
    <property type="entry name" value="C4_dicarb_anaerob_car-like"/>
</dbReference>
<feature type="transmembrane region" description="Helical" evidence="6">
    <location>
        <begin position="122"/>
        <end position="142"/>
    </location>
</feature>
<organism evidence="7 8">
    <name type="scientific">Petrotoga miotherma DSM 10691</name>
    <dbReference type="NCBI Taxonomy" id="1434326"/>
    <lineage>
        <taxon>Bacteria</taxon>
        <taxon>Thermotogati</taxon>
        <taxon>Thermotogota</taxon>
        <taxon>Thermotogae</taxon>
        <taxon>Petrotogales</taxon>
        <taxon>Petrotogaceae</taxon>
        <taxon>Petrotoga</taxon>
    </lineage>
</organism>
<proteinExistence type="predicted"/>
<sequence>MEKSVKISRNMFITSALVIFSIMMISGVLTILLPAGEYEREFIDGRTVIVEDSYQTIEKPNYPFWRWFTAPIEVLWSSDAPLIITIIVFILVVSGSIYILNKNHVIEYIINKIVKRYSKQKNVLLGLMILVFMLLGALMGIFEEIVPLIPIVIMFSISLGWDDLTGLGMSLLAAGFGFSAAIANPFSLGVAQRIAEIPLFSGIGLRIIIFITTYLLLFVFLRNYAKKHQKEVVDQQIETIDYDVNTSKASKILITIISILFILILISGFTGFMSGLMLPVVGVLFMVGGFLSGLVVEKSISKVFKDFLIGMSNLLPGVILILMAMSVKLIITNGKILDTILYNASIVISESGTVAATFLIYLLFFVMNLFIGSASAKAFLTMPIIVPLADLVGITRQTAVQAFVFGDGFSNLLYPTNAVLLISLGIAGVSYFKWFKFIWKIQLVMFLLSLLYLYIAVKIGYGPI</sequence>
<dbReference type="OrthoDB" id="255482at2"/>
<evidence type="ECO:0000256" key="6">
    <source>
        <dbReference type="SAM" id="Phobius"/>
    </source>
</evidence>
<dbReference type="AlphaFoldDB" id="A0A2K1PGB7"/>
<dbReference type="InterPro" id="IPR051679">
    <property type="entry name" value="DASS-Related_Transporters"/>
</dbReference>
<gene>
    <name evidence="7" type="ORF">X928_01955</name>
</gene>
<dbReference type="RefSeq" id="WP_103078219.1">
    <property type="nucleotide sequence ID" value="NZ_AZRM01000010.1"/>
</dbReference>
<evidence type="ECO:0000256" key="2">
    <source>
        <dbReference type="ARBA" id="ARBA00022475"/>
    </source>
</evidence>
<feature type="transmembrane region" description="Helical" evidence="6">
    <location>
        <begin position="378"/>
        <end position="400"/>
    </location>
</feature>
<dbReference type="GO" id="GO:0005886">
    <property type="term" value="C:plasma membrane"/>
    <property type="evidence" value="ECO:0007669"/>
    <property type="project" value="UniProtKB-SubCell"/>
</dbReference>
<dbReference type="PANTHER" id="PTHR43652:SF2">
    <property type="entry name" value="BASIC AMINO ACID ANTIPORTER YFCC-RELATED"/>
    <property type="match status" value="1"/>
</dbReference>
<dbReference type="Pfam" id="PF03606">
    <property type="entry name" value="DcuC"/>
    <property type="match status" value="1"/>
</dbReference>
<reference evidence="7 8" key="1">
    <citation type="submission" date="2013-12" db="EMBL/GenBank/DDBJ databases">
        <title>Comparative genomics of Petrotoga isolates.</title>
        <authorList>
            <person name="Nesbo C.L."/>
            <person name="Charchuk R."/>
            <person name="Chow K."/>
        </authorList>
    </citation>
    <scope>NUCLEOTIDE SEQUENCE [LARGE SCALE GENOMIC DNA]</scope>
    <source>
        <strain evidence="7 8">DSM 10691</strain>
    </source>
</reference>
<evidence type="ECO:0000256" key="1">
    <source>
        <dbReference type="ARBA" id="ARBA00004651"/>
    </source>
</evidence>
<feature type="transmembrane region" description="Helical" evidence="6">
    <location>
        <begin position="308"/>
        <end position="331"/>
    </location>
</feature>
<comment type="subcellular location">
    <subcellularLocation>
        <location evidence="1">Cell membrane</location>
        <topology evidence="1">Multi-pass membrane protein</topology>
    </subcellularLocation>
</comment>
<feature type="transmembrane region" description="Helical" evidence="6">
    <location>
        <begin position="12"/>
        <end position="33"/>
    </location>
</feature>
<evidence type="ECO:0008006" key="9">
    <source>
        <dbReference type="Google" id="ProtNLM"/>
    </source>
</evidence>
<feature type="transmembrane region" description="Helical" evidence="6">
    <location>
        <begin position="443"/>
        <end position="461"/>
    </location>
</feature>
<feature type="transmembrane region" description="Helical" evidence="6">
    <location>
        <begin position="276"/>
        <end position="296"/>
    </location>
</feature>
<feature type="transmembrane region" description="Helical" evidence="6">
    <location>
        <begin position="412"/>
        <end position="431"/>
    </location>
</feature>
<dbReference type="EMBL" id="AZRM01000010">
    <property type="protein sequence ID" value="PNS01840.1"/>
    <property type="molecule type" value="Genomic_DNA"/>
</dbReference>
<keyword evidence="5 6" id="KW-0472">Membrane</keyword>
<feature type="transmembrane region" description="Helical" evidence="6">
    <location>
        <begin position="197"/>
        <end position="221"/>
    </location>
</feature>
<keyword evidence="4 6" id="KW-1133">Transmembrane helix</keyword>
<keyword evidence="2" id="KW-1003">Cell membrane</keyword>
<comment type="caution">
    <text evidence="7">The sequence shown here is derived from an EMBL/GenBank/DDBJ whole genome shotgun (WGS) entry which is preliminary data.</text>
</comment>
<feature type="transmembrane region" description="Helical" evidence="6">
    <location>
        <begin position="171"/>
        <end position="191"/>
    </location>
</feature>